<evidence type="ECO:0000256" key="1">
    <source>
        <dbReference type="SAM" id="Phobius"/>
    </source>
</evidence>
<dbReference type="Proteomes" id="UP001610631">
    <property type="component" value="Unassembled WGS sequence"/>
</dbReference>
<gene>
    <name evidence="2" type="ORF">WDV06_15530</name>
</gene>
<accession>A0ABW7PDQ0</accession>
<feature type="transmembrane region" description="Helical" evidence="1">
    <location>
        <begin position="95"/>
        <end position="113"/>
    </location>
</feature>
<dbReference type="EMBL" id="JBBDHD010000033">
    <property type="protein sequence ID" value="MFH7596493.1"/>
    <property type="molecule type" value="Genomic_DNA"/>
</dbReference>
<dbReference type="RefSeq" id="WP_395510333.1">
    <property type="nucleotide sequence ID" value="NZ_JBBDHD010000033.1"/>
</dbReference>
<keyword evidence="3" id="KW-1185">Reference proteome</keyword>
<evidence type="ECO:0008006" key="4">
    <source>
        <dbReference type="Google" id="ProtNLM"/>
    </source>
</evidence>
<proteinExistence type="predicted"/>
<keyword evidence="1" id="KW-0812">Transmembrane</keyword>
<feature type="transmembrane region" description="Helical" evidence="1">
    <location>
        <begin position="36"/>
        <end position="57"/>
    </location>
</feature>
<sequence>MDTTAATKTKKTNTTDPALLDTPGARAALGTTRTCITVYGAAATAALLAVVAVAAAGHMVNPFMWTRAALLPLIALLLHRLAASTALGSRPAFERLRTLTVVFPVAIVGVDLIPGVCPWWYAALQTLCVLPVLRVALALRGPALRGAFPKKP</sequence>
<organism evidence="2 3">
    <name type="scientific">Streptomyces racemochromogenes</name>
    <dbReference type="NCBI Taxonomy" id="67353"/>
    <lineage>
        <taxon>Bacteria</taxon>
        <taxon>Bacillati</taxon>
        <taxon>Actinomycetota</taxon>
        <taxon>Actinomycetes</taxon>
        <taxon>Kitasatosporales</taxon>
        <taxon>Streptomycetaceae</taxon>
        <taxon>Streptomyces</taxon>
    </lineage>
</organism>
<evidence type="ECO:0000313" key="3">
    <source>
        <dbReference type="Proteomes" id="UP001610631"/>
    </source>
</evidence>
<keyword evidence="1" id="KW-1133">Transmembrane helix</keyword>
<evidence type="ECO:0000313" key="2">
    <source>
        <dbReference type="EMBL" id="MFH7596493.1"/>
    </source>
</evidence>
<name>A0ABW7PDQ0_9ACTN</name>
<reference evidence="2 3" key="1">
    <citation type="submission" date="2024-03" db="EMBL/GenBank/DDBJ databases">
        <title>Whole genome sequencing of Streptomyces racemochromogenes, to identify antimicrobial biosynthetic gene clusters.</title>
        <authorList>
            <person name="Suryawanshi P."/>
            <person name="Krishnaraj P.U."/>
            <person name="Arun Y.P."/>
            <person name="Suryawanshi M.P."/>
            <person name="Rakshit O."/>
        </authorList>
    </citation>
    <scope>NUCLEOTIDE SEQUENCE [LARGE SCALE GENOMIC DNA]</scope>
    <source>
        <strain evidence="2 3">AUDT626</strain>
    </source>
</reference>
<comment type="caution">
    <text evidence="2">The sequence shown here is derived from an EMBL/GenBank/DDBJ whole genome shotgun (WGS) entry which is preliminary data.</text>
</comment>
<keyword evidence="1" id="KW-0472">Membrane</keyword>
<feature type="transmembrane region" description="Helical" evidence="1">
    <location>
        <begin position="63"/>
        <end position="83"/>
    </location>
</feature>
<protein>
    <recommendedName>
        <fullName evidence="4">Integral membrane protein</fullName>
    </recommendedName>
</protein>